<keyword evidence="8" id="KW-0378">Hydrolase</keyword>
<evidence type="ECO:0000256" key="17">
    <source>
        <dbReference type="ARBA" id="ARBA00072142"/>
    </source>
</evidence>
<dbReference type="GO" id="GO:0042586">
    <property type="term" value="F:peptide deformylase activity"/>
    <property type="evidence" value="ECO:0007669"/>
    <property type="project" value="UniProtKB-EC"/>
</dbReference>
<evidence type="ECO:0000256" key="2">
    <source>
        <dbReference type="ARBA" id="ARBA00006419"/>
    </source>
</evidence>
<dbReference type="InterPro" id="IPR023635">
    <property type="entry name" value="Peptide_deformylase"/>
</dbReference>
<dbReference type="Gene3D" id="3.90.45.10">
    <property type="entry name" value="Peptide deformylase"/>
    <property type="match status" value="1"/>
</dbReference>
<dbReference type="FunFam" id="3.90.45.10:FF:000003">
    <property type="entry name" value="Peptide deformylase"/>
    <property type="match status" value="1"/>
</dbReference>
<organism evidence="18 19">
    <name type="scientific">Patagioenas fasciata monilis</name>
    <dbReference type="NCBI Taxonomy" id="372326"/>
    <lineage>
        <taxon>Eukaryota</taxon>
        <taxon>Metazoa</taxon>
        <taxon>Chordata</taxon>
        <taxon>Craniata</taxon>
        <taxon>Vertebrata</taxon>
        <taxon>Euteleostomi</taxon>
        <taxon>Archelosauria</taxon>
        <taxon>Archosauria</taxon>
        <taxon>Dinosauria</taxon>
        <taxon>Saurischia</taxon>
        <taxon>Theropoda</taxon>
        <taxon>Coelurosauria</taxon>
        <taxon>Aves</taxon>
        <taxon>Neognathae</taxon>
        <taxon>Neoaves</taxon>
        <taxon>Columbimorphae</taxon>
        <taxon>Columbiformes</taxon>
        <taxon>Columbidae</taxon>
        <taxon>Patagioenas</taxon>
    </lineage>
</organism>
<dbReference type="SUPFAM" id="SSF56420">
    <property type="entry name" value="Peptide deformylase"/>
    <property type="match status" value="1"/>
</dbReference>
<dbReference type="Pfam" id="PF04124">
    <property type="entry name" value="Dor1"/>
    <property type="match status" value="1"/>
</dbReference>
<dbReference type="AlphaFoldDB" id="A0A1V4K346"/>
<reference evidence="18 19" key="1">
    <citation type="submission" date="2016-02" db="EMBL/GenBank/DDBJ databases">
        <title>Band-tailed pigeon sequencing and assembly.</title>
        <authorList>
            <person name="Soares A.E."/>
            <person name="Novak B.J."/>
            <person name="Rice E.S."/>
            <person name="O'Connell B."/>
            <person name="Chang D."/>
            <person name="Weber S."/>
            <person name="Shapiro B."/>
        </authorList>
    </citation>
    <scope>NUCLEOTIDE SEQUENCE [LARGE SCALE GENOMIC DNA]</scope>
    <source>
        <strain evidence="18">BTP2013</strain>
        <tissue evidence="18">Blood</tissue>
    </source>
</reference>
<comment type="subcellular location">
    <subcellularLocation>
        <location evidence="1">Golgi apparatus membrane</location>
        <topology evidence="1">Peripheral membrane protein</topology>
    </subcellularLocation>
</comment>
<evidence type="ECO:0000256" key="10">
    <source>
        <dbReference type="ARBA" id="ARBA00022927"/>
    </source>
</evidence>
<evidence type="ECO:0000256" key="8">
    <source>
        <dbReference type="ARBA" id="ARBA00022801"/>
    </source>
</evidence>
<comment type="function">
    <text evidence="15">Removes the formyl group from the N-terminal Met of newly synthesized proteins.</text>
</comment>
<dbReference type="OrthoDB" id="1661054at2759"/>
<comment type="caution">
    <text evidence="18">The sequence shown here is derived from an EMBL/GenBank/DDBJ whole genome shotgun (WGS) entry which is preliminary data.</text>
</comment>
<protein>
    <recommendedName>
        <fullName evidence="5">Conserved oligomeric Golgi complex subunit 8</fullName>
        <ecNumber evidence="4">3.5.1.88</ecNumber>
    </recommendedName>
    <alternativeName>
        <fullName evidence="13">Component of oligomeric Golgi complex 8</fullName>
    </alternativeName>
    <alternativeName>
        <fullName evidence="17">Peptide deformylase, mitochondrial</fullName>
    </alternativeName>
    <alternativeName>
        <fullName evidence="14">Polypeptide deformylase</fullName>
    </alternativeName>
</protein>
<evidence type="ECO:0000256" key="11">
    <source>
        <dbReference type="ARBA" id="ARBA00023034"/>
    </source>
</evidence>
<evidence type="ECO:0000256" key="12">
    <source>
        <dbReference type="ARBA" id="ARBA00023136"/>
    </source>
</evidence>
<keyword evidence="9" id="KW-0648">Protein biosynthesis</keyword>
<keyword evidence="6" id="KW-0813">Transport</keyword>
<dbReference type="GO" id="GO:0006412">
    <property type="term" value="P:translation"/>
    <property type="evidence" value="ECO:0007669"/>
    <property type="project" value="UniProtKB-KW"/>
</dbReference>
<dbReference type="GO" id="GO:0006891">
    <property type="term" value="P:intra-Golgi vesicle-mediated transport"/>
    <property type="evidence" value="ECO:0007669"/>
    <property type="project" value="TreeGrafter"/>
</dbReference>
<dbReference type="EC" id="3.5.1.88" evidence="4"/>
<proteinExistence type="inferred from homology"/>
<dbReference type="InterPro" id="IPR007255">
    <property type="entry name" value="COG8"/>
</dbReference>
<comment type="similarity">
    <text evidence="3">Belongs to the polypeptide deformylase family.</text>
</comment>
<evidence type="ECO:0000256" key="13">
    <source>
        <dbReference type="ARBA" id="ARBA00031347"/>
    </source>
</evidence>
<dbReference type="EMBL" id="LSYS01005191">
    <property type="protein sequence ID" value="OPJ78297.1"/>
    <property type="molecule type" value="Genomic_DNA"/>
</dbReference>
<evidence type="ECO:0000256" key="1">
    <source>
        <dbReference type="ARBA" id="ARBA00004395"/>
    </source>
</evidence>
<keyword evidence="7" id="KW-0479">Metal-binding</keyword>
<evidence type="ECO:0000256" key="6">
    <source>
        <dbReference type="ARBA" id="ARBA00022448"/>
    </source>
</evidence>
<name>A0A1V4K346_PATFA</name>
<dbReference type="InterPro" id="IPR036821">
    <property type="entry name" value="Peptide_deformylase_sf"/>
</dbReference>
<evidence type="ECO:0000256" key="9">
    <source>
        <dbReference type="ARBA" id="ARBA00022917"/>
    </source>
</evidence>
<sequence>MNSLTLNRHTEILEILEIPQLMDTCVRNGYYEEALELAAYVHRLEKKHSSIPVIQSIVDELRTNVQLPACLRIISYLRRMDVFTEAELRIKFLQARDAWLRSIQAAIPDDDPYFHITKTIEACRVHLFDIVTQYRAIFSDEEPLVPAEGQALNEGAIFHGWVLQKVSEFLRTLEHDLQRGVGARLDSLLGQCMYFGLSFSRVGADFRGQLAPLFQRVAAAAFAKAVEETVEKFQEEMNSYTLISAPAVLGSSAAVPVPAAQPGTLQPPMVLLDFPPLACFLNGLLVAFNDLRLCCPIALAQDVTACLENALREVTKTILAFHRAEEAAFSGREQELFVQFCTAFLEDLLPYLNRCLQVLFPPAQIAQALGVPPTQLQRFGRLGCIDLAAALAAGLRRGPCLGLSAPQLGVPLRVFATELTPARCEQYPPPLRRAHRIEPFQLRLLVNPVLRVLDSRLVTGPEGCASLHGFSAYVPRHWAVHVSGVDECGKPVSWEATGWAARIVQHEIDHLDGILYIDRMDPRTFTNVSWMELMD</sequence>
<dbReference type="GO" id="GO:0017119">
    <property type="term" value="C:Golgi transport complex"/>
    <property type="evidence" value="ECO:0007669"/>
    <property type="project" value="InterPro"/>
</dbReference>
<dbReference type="PRINTS" id="PR01576">
    <property type="entry name" value="PDEFORMYLASE"/>
</dbReference>
<dbReference type="PANTHER" id="PTHR21311:SF0">
    <property type="entry name" value="CONSERVED OLIGOMERIC GOLGI COMPLEX SUBUNIT 8"/>
    <property type="match status" value="1"/>
</dbReference>
<comment type="similarity">
    <text evidence="2">Belongs to the COG8 family.</text>
</comment>
<dbReference type="GO" id="GO:0005739">
    <property type="term" value="C:mitochondrion"/>
    <property type="evidence" value="ECO:0007669"/>
    <property type="project" value="UniProtKB-ARBA"/>
</dbReference>
<dbReference type="Pfam" id="PF01327">
    <property type="entry name" value="Pep_deformylase"/>
    <property type="match status" value="1"/>
</dbReference>
<dbReference type="PANTHER" id="PTHR21311">
    <property type="entry name" value="CONSERVED OLIGOMERIC GOLGI COMPLEX COMPONENT 8"/>
    <property type="match status" value="1"/>
</dbReference>
<dbReference type="SUPFAM" id="SSF74788">
    <property type="entry name" value="Cullin repeat-like"/>
    <property type="match status" value="1"/>
</dbReference>
<dbReference type="STRING" id="372326.A0A1V4K346"/>
<keyword evidence="19" id="KW-1185">Reference proteome</keyword>
<evidence type="ECO:0000256" key="3">
    <source>
        <dbReference type="ARBA" id="ARBA00010759"/>
    </source>
</evidence>
<dbReference type="Proteomes" id="UP000190648">
    <property type="component" value="Unassembled WGS sequence"/>
</dbReference>
<dbReference type="CDD" id="cd00487">
    <property type="entry name" value="Pep_deformylase"/>
    <property type="match status" value="1"/>
</dbReference>
<dbReference type="GO" id="GO:0046872">
    <property type="term" value="F:metal ion binding"/>
    <property type="evidence" value="ECO:0007669"/>
    <property type="project" value="UniProtKB-KW"/>
</dbReference>
<evidence type="ECO:0000313" key="19">
    <source>
        <dbReference type="Proteomes" id="UP000190648"/>
    </source>
</evidence>
<evidence type="ECO:0000313" key="18">
    <source>
        <dbReference type="EMBL" id="OPJ78297.1"/>
    </source>
</evidence>
<evidence type="ECO:0000256" key="15">
    <source>
        <dbReference type="ARBA" id="ARBA00037114"/>
    </source>
</evidence>
<keyword evidence="11" id="KW-0333">Golgi apparatus</keyword>
<dbReference type="InterPro" id="IPR016159">
    <property type="entry name" value="Cullin_repeat-like_dom_sf"/>
</dbReference>
<evidence type="ECO:0000256" key="7">
    <source>
        <dbReference type="ARBA" id="ARBA00022723"/>
    </source>
</evidence>
<dbReference type="GO" id="GO:0000139">
    <property type="term" value="C:Golgi membrane"/>
    <property type="evidence" value="ECO:0007669"/>
    <property type="project" value="UniProtKB-SubCell"/>
</dbReference>
<comment type="catalytic activity">
    <reaction evidence="16">
        <text>N-terminal N-formyl-L-methionyl-[peptide] + H2O = N-terminal L-methionyl-[peptide] + formate</text>
        <dbReference type="Rhea" id="RHEA:24420"/>
        <dbReference type="Rhea" id="RHEA-COMP:10639"/>
        <dbReference type="Rhea" id="RHEA-COMP:10640"/>
        <dbReference type="ChEBI" id="CHEBI:15377"/>
        <dbReference type="ChEBI" id="CHEBI:15740"/>
        <dbReference type="ChEBI" id="CHEBI:49298"/>
        <dbReference type="ChEBI" id="CHEBI:64731"/>
        <dbReference type="EC" id="3.5.1.88"/>
    </reaction>
</comment>
<accession>A0A1V4K346</accession>
<evidence type="ECO:0000256" key="5">
    <source>
        <dbReference type="ARBA" id="ARBA00020983"/>
    </source>
</evidence>
<gene>
    <name evidence="18" type="ORF">AV530_015248</name>
</gene>
<keyword evidence="10" id="KW-0653">Protein transport</keyword>
<evidence type="ECO:0000256" key="4">
    <source>
        <dbReference type="ARBA" id="ARBA00012175"/>
    </source>
</evidence>
<keyword evidence="12" id="KW-0472">Membrane</keyword>
<dbReference type="HAMAP" id="MF_00163">
    <property type="entry name" value="Pep_deformylase"/>
    <property type="match status" value="1"/>
</dbReference>
<evidence type="ECO:0000256" key="16">
    <source>
        <dbReference type="ARBA" id="ARBA00048875"/>
    </source>
</evidence>
<dbReference type="GO" id="GO:0015031">
    <property type="term" value="P:protein transport"/>
    <property type="evidence" value="ECO:0007669"/>
    <property type="project" value="UniProtKB-KW"/>
</dbReference>
<evidence type="ECO:0000256" key="14">
    <source>
        <dbReference type="ARBA" id="ARBA00032756"/>
    </source>
</evidence>